<dbReference type="Proteomes" id="UP001062846">
    <property type="component" value="Chromosome 8"/>
</dbReference>
<reference evidence="1" key="1">
    <citation type="submission" date="2022-02" db="EMBL/GenBank/DDBJ databases">
        <title>Plant Genome Project.</title>
        <authorList>
            <person name="Zhang R.-G."/>
        </authorList>
    </citation>
    <scope>NUCLEOTIDE SEQUENCE</scope>
    <source>
        <strain evidence="1">AT1</strain>
    </source>
</reference>
<accession>A0ACC0MSI7</accession>
<proteinExistence type="predicted"/>
<evidence type="ECO:0000313" key="2">
    <source>
        <dbReference type="Proteomes" id="UP001062846"/>
    </source>
</evidence>
<organism evidence="1 2">
    <name type="scientific">Rhododendron molle</name>
    <name type="common">Chinese azalea</name>
    <name type="synonym">Azalea mollis</name>
    <dbReference type="NCBI Taxonomy" id="49168"/>
    <lineage>
        <taxon>Eukaryota</taxon>
        <taxon>Viridiplantae</taxon>
        <taxon>Streptophyta</taxon>
        <taxon>Embryophyta</taxon>
        <taxon>Tracheophyta</taxon>
        <taxon>Spermatophyta</taxon>
        <taxon>Magnoliopsida</taxon>
        <taxon>eudicotyledons</taxon>
        <taxon>Gunneridae</taxon>
        <taxon>Pentapetalae</taxon>
        <taxon>asterids</taxon>
        <taxon>Ericales</taxon>
        <taxon>Ericaceae</taxon>
        <taxon>Ericoideae</taxon>
        <taxon>Rhodoreae</taxon>
        <taxon>Rhododendron</taxon>
    </lineage>
</organism>
<sequence>MDASPSVDLPPSSSTDVAGSSSHPPCRCEYPLSDEDAVEEPGLFDAATYILHSHRLGFGGFLQYCPSVGGPEAGVVYREPEQHLSVLNVLVDPRLWERIGALEWFLGKVPSLHSRGHVDVAWLSKTYMTVDILTQVSVEQLTRAFLLYLFGQTLFVNKDGSVHTQLLAPLQRLEAVREFDWALFALATLYGNLGACSLDKSPILGSHYRAIKVCFDPWSGVLEDALFVRSRALDRTRSLLKGPFCRAWYLGDQVASQWHPPAQALQFVPLFCTLVNRIKPHHLLRPSNNLPHCRPLIKFQRQMQNFYQIIMWTHVSQMFPYHDPSFK</sequence>
<keyword evidence="2" id="KW-1185">Reference proteome</keyword>
<gene>
    <name evidence="1" type="ORF">RHMOL_Rhmol08G0218800</name>
</gene>
<comment type="caution">
    <text evidence="1">The sequence shown here is derived from an EMBL/GenBank/DDBJ whole genome shotgun (WGS) entry which is preliminary data.</text>
</comment>
<name>A0ACC0MSI7_RHOML</name>
<protein>
    <submittedName>
        <fullName evidence="1">Uncharacterized protein</fullName>
    </submittedName>
</protein>
<evidence type="ECO:0000313" key="1">
    <source>
        <dbReference type="EMBL" id="KAI8543447.1"/>
    </source>
</evidence>
<dbReference type="EMBL" id="CM046395">
    <property type="protein sequence ID" value="KAI8543447.1"/>
    <property type="molecule type" value="Genomic_DNA"/>
</dbReference>